<dbReference type="EMBL" id="GG745361">
    <property type="protein sequence ID" value="KNE69531.1"/>
    <property type="molecule type" value="Genomic_DNA"/>
</dbReference>
<protein>
    <submittedName>
        <fullName evidence="1">Uncharacterized protein</fullName>
    </submittedName>
</protein>
<evidence type="ECO:0000313" key="1">
    <source>
        <dbReference type="EMBL" id="KNE69531.1"/>
    </source>
</evidence>
<organism evidence="1 2">
    <name type="scientific">Allomyces macrogynus (strain ATCC 38327)</name>
    <name type="common">Allomyces javanicus var. macrogynus</name>
    <dbReference type="NCBI Taxonomy" id="578462"/>
    <lineage>
        <taxon>Eukaryota</taxon>
        <taxon>Fungi</taxon>
        <taxon>Fungi incertae sedis</taxon>
        <taxon>Blastocladiomycota</taxon>
        <taxon>Blastocladiomycetes</taxon>
        <taxon>Blastocladiales</taxon>
        <taxon>Blastocladiaceae</taxon>
        <taxon>Allomyces</taxon>
    </lineage>
</organism>
<evidence type="ECO:0000313" key="2">
    <source>
        <dbReference type="Proteomes" id="UP000054350"/>
    </source>
</evidence>
<dbReference type="AlphaFoldDB" id="A0A0L0T499"/>
<proteinExistence type="predicted"/>
<reference evidence="1 2" key="1">
    <citation type="submission" date="2009-11" db="EMBL/GenBank/DDBJ databases">
        <title>Annotation of Allomyces macrogynus ATCC 38327.</title>
        <authorList>
            <consortium name="The Broad Institute Genome Sequencing Platform"/>
            <person name="Russ C."/>
            <person name="Cuomo C."/>
            <person name="Burger G."/>
            <person name="Gray M.W."/>
            <person name="Holland P.W.H."/>
            <person name="King N."/>
            <person name="Lang F.B.F."/>
            <person name="Roger A.J."/>
            <person name="Ruiz-Trillo I."/>
            <person name="Young S.K."/>
            <person name="Zeng Q."/>
            <person name="Gargeya S."/>
            <person name="Fitzgerald M."/>
            <person name="Haas B."/>
            <person name="Abouelleil A."/>
            <person name="Alvarado L."/>
            <person name="Arachchi H.M."/>
            <person name="Berlin A."/>
            <person name="Chapman S.B."/>
            <person name="Gearin G."/>
            <person name="Goldberg J."/>
            <person name="Griggs A."/>
            <person name="Gujja S."/>
            <person name="Hansen M."/>
            <person name="Heiman D."/>
            <person name="Howarth C."/>
            <person name="Larimer J."/>
            <person name="Lui A."/>
            <person name="MacDonald P.J.P."/>
            <person name="McCowen C."/>
            <person name="Montmayeur A."/>
            <person name="Murphy C."/>
            <person name="Neiman D."/>
            <person name="Pearson M."/>
            <person name="Priest M."/>
            <person name="Roberts A."/>
            <person name="Saif S."/>
            <person name="Shea T."/>
            <person name="Sisk P."/>
            <person name="Stolte C."/>
            <person name="Sykes S."/>
            <person name="Wortman J."/>
            <person name="Nusbaum C."/>
            <person name="Birren B."/>
        </authorList>
    </citation>
    <scope>NUCLEOTIDE SEQUENCE [LARGE SCALE GENOMIC DNA]</scope>
    <source>
        <strain evidence="1 2">ATCC 38327</strain>
    </source>
</reference>
<sequence length="371" mass="41505">MVWDQLKQAAEQKGLNEIGLRGRINVAMEVVESVQVALHVKVGELYALAQHAELAGDESTKDIVHRVVNDVTDLLSPGACEMEDRAKMKMALVGVAQSIASVLGTFEIDLTPINITTLVCKVALPLLDAFLMVKALNINWGFVFYQAGTLYALSTMTDDENELEWRLDDDGEVTGVPQGMMDTKVVLLTTVPGIPHQFSEAETVVHHSDARELLAIQLHSLFVKLLVSIAKNAQPLVALRSHVIRQEAHDLTAGFLKAMFQHWQEETVLDWYDKRWLADAVMDVLNNATQDSESAYIAQQYICDNRPLFEIAEEHFKLSSLDSCVSFDWKVAYLRNVYSWYHLFASAKLIQQSATQGRVQGTMTMTSGQFF</sequence>
<dbReference type="VEuPathDB" id="FungiDB:AMAG_14095"/>
<gene>
    <name evidence="1" type="ORF">AMAG_14095</name>
</gene>
<reference evidence="2" key="2">
    <citation type="submission" date="2009-11" db="EMBL/GenBank/DDBJ databases">
        <title>The Genome Sequence of Allomyces macrogynus strain ATCC 38327.</title>
        <authorList>
            <consortium name="The Broad Institute Genome Sequencing Platform"/>
            <person name="Russ C."/>
            <person name="Cuomo C."/>
            <person name="Shea T."/>
            <person name="Young S.K."/>
            <person name="Zeng Q."/>
            <person name="Koehrsen M."/>
            <person name="Haas B."/>
            <person name="Borodovsky M."/>
            <person name="Guigo R."/>
            <person name="Alvarado L."/>
            <person name="Berlin A."/>
            <person name="Borenstein D."/>
            <person name="Chen Z."/>
            <person name="Engels R."/>
            <person name="Freedman E."/>
            <person name="Gellesch M."/>
            <person name="Goldberg J."/>
            <person name="Griggs A."/>
            <person name="Gujja S."/>
            <person name="Heiman D."/>
            <person name="Hepburn T."/>
            <person name="Howarth C."/>
            <person name="Jen D."/>
            <person name="Larson L."/>
            <person name="Lewis B."/>
            <person name="Mehta T."/>
            <person name="Park D."/>
            <person name="Pearson M."/>
            <person name="Roberts A."/>
            <person name="Saif S."/>
            <person name="Shenoy N."/>
            <person name="Sisk P."/>
            <person name="Stolte C."/>
            <person name="Sykes S."/>
            <person name="Walk T."/>
            <person name="White J."/>
            <person name="Yandava C."/>
            <person name="Burger G."/>
            <person name="Gray M.W."/>
            <person name="Holland P.W.H."/>
            <person name="King N."/>
            <person name="Lang F.B.F."/>
            <person name="Roger A.J."/>
            <person name="Ruiz-Trillo I."/>
            <person name="Lander E."/>
            <person name="Nusbaum C."/>
        </authorList>
    </citation>
    <scope>NUCLEOTIDE SEQUENCE [LARGE SCALE GENOMIC DNA]</scope>
    <source>
        <strain evidence="2">ATCC 38327</strain>
    </source>
</reference>
<accession>A0A0L0T499</accession>
<dbReference type="Proteomes" id="UP000054350">
    <property type="component" value="Unassembled WGS sequence"/>
</dbReference>
<keyword evidence="2" id="KW-1185">Reference proteome</keyword>
<name>A0A0L0T499_ALLM3</name>